<organism evidence="6 7">
    <name type="scientific">Thermonema lapsum</name>
    <dbReference type="NCBI Taxonomy" id="28195"/>
    <lineage>
        <taxon>Bacteria</taxon>
        <taxon>Pseudomonadati</taxon>
        <taxon>Bacteroidota</taxon>
        <taxon>Cytophagia</taxon>
        <taxon>Cytophagales</taxon>
        <taxon>Thermonemataceae</taxon>
        <taxon>Thermonema</taxon>
    </lineage>
</organism>
<keyword evidence="3" id="KW-0175">Coiled coil</keyword>
<dbReference type="Gene3D" id="1.25.40.10">
    <property type="entry name" value="Tetratricopeptide repeat domain"/>
    <property type="match status" value="3"/>
</dbReference>
<feature type="signal peptide" evidence="4">
    <location>
        <begin position="1"/>
        <end position="20"/>
    </location>
</feature>
<evidence type="ECO:0000313" key="7">
    <source>
        <dbReference type="Proteomes" id="UP000537126"/>
    </source>
</evidence>
<feature type="chain" id="PRO_5033042713" evidence="4">
    <location>
        <begin position="21"/>
        <end position="1398"/>
    </location>
</feature>
<dbReference type="InterPro" id="IPR024983">
    <property type="entry name" value="CHAT_dom"/>
</dbReference>
<dbReference type="GO" id="GO:0004197">
    <property type="term" value="F:cysteine-type endopeptidase activity"/>
    <property type="evidence" value="ECO:0007669"/>
    <property type="project" value="InterPro"/>
</dbReference>
<dbReference type="GO" id="GO:0006508">
    <property type="term" value="P:proteolysis"/>
    <property type="evidence" value="ECO:0007669"/>
    <property type="project" value="InterPro"/>
</dbReference>
<sequence length="1398" mass="160018">MKRFILILLSMFLACPVSQAQVLRQYLKLSKNIEKYYRMGDYKRAQALTEKKLKKAKSELQRGWLQALQARNQEALAHFEQMQQNIEASQQILSKTSQQGDAFALGYLVLTQTWLEYGNLNQAQQILTSIDTSRIQNPLIKSLYKEYRANLLLQSQEALAAYELAQETVRSRLEQLKSKQQKLSGAEKRFVKRQLARDLTLMARAQTVYGNYEAADSLLTIHNSTVRRLVGVTDPDYAAHLIAFGENYDAQEQYPKATYYYKMAQRAQLYYDFAFKESSKTYLRLLEGIARNSVKRRQLRFVQNANIREMKRVAGQYYGKQSPYYFRAQIIEMERAIRERRFKEAENILNGIVQNEKLPKDHPIYADLLRVWTDLYVQNDVSIQKAEGLNQLYLKAQQQRLIPETFAYKRALLDYAAFHVNYGEDFLKAKTVFEKELPIELFEEKMYFGHYLSPDYHRLYAEFFLLNDQYARAKSIMQQTVEQLNRRYGKRHIKVARAKLLFAEILQENAEFKQASNEAEDALQIVEKNSEPESVDYALALMQIAKIYAAISDYNQATQLLSQANATIATIEQKAAKKQKKQGIPTDYIALKASSIEELAEVYARIGEFESTLQLLSDILDKKQNKYGSGSRRLIRPHQATASVLILQGNYTDAQKHVYEALDIAEKSYGKQSLKYADVLTQQVKMHIDLGDIEKAEAEVDLIRRIQKEKLGKLHIKMADILSEAALIEYSLHPERSQETEALLQEGIALAESTFGKQHPTYAQLITALATLYKEERRYTDAVRLLKQAEEIYSNKFGAKHHQVAYVKSLLGEVSLKESAYNDAQSYFQQAKDIYAATFGEQHPAYTQQVTYLARLAYIKGQVDSAALLYQQSLDAYLLFIEKYFPSLSEREKAKYWASIQPHFQLFKSLATSRPADSPLHPVLLNYTLTTKALLLNAGQKTRQQLTQNKDSVLVDLYSQWVRKKEQLAALLNLSKEEQARLGISLLALESDINRLEKKLSERAALFEKLKIERVNWQQVQKQLRSDEAAIEILKVEHFSTEQNAFTDSVYYVAYLILPAANQPIPIILSQGKAMESKYYNYYCNATRFKLRDRFSYEQFWQAIEARLPAGVKRVYISPDGVYNQINIAALYRPSTQDYVFDGYDIRYLSNSKELLKRGVPSNTTPANKQGEVLIVGNPDFGGEVPPLPGAELEARLIAQLLRQFNWQILTLMGIEATEQQIKNLRQSPSILHFATHGFFAQGSSSKATERSFENLLANDPMLRSGLLLKDGGRLLSEGAAAINTGEGILTAYEAQNLPLDNTRLVVLSACETGLGDVQAGEGVYGLQRAFLVAGARSVIMSLFKVNDEATQKLMSYFYEAYLQTNDAHAAFRQAQQRMRKEYPHPYFWGSFIITGME</sequence>
<dbReference type="Pfam" id="PF13424">
    <property type="entry name" value="TPR_12"/>
    <property type="match status" value="1"/>
</dbReference>
<proteinExistence type="predicted"/>
<dbReference type="SMART" id="SM00028">
    <property type="entry name" value="TPR"/>
    <property type="match status" value="7"/>
</dbReference>
<protein>
    <submittedName>
        <fullName evidence="6">CHAT domain-containing protein</fullName>
    </submittedName>
</protein>
<keyword evidence="2" id="KW-0802">TPR repeat</keyword>
<evidence type="ECO:0000256" key="1">
    <source>
        <dbReference type="ARBA" id="ARBA00022737"/>
    </source>
</evidence>
<keyword evidence="4" id="KW-0732">Signal</keyword>
<dbReference type="SUPFAM" id="SSF48452">
    <property type="entry name" value="TPR-like"/>
    <property type="match status" value="3"/>
</dbReference>
<dbReference type="InterPro" id="IPR011990">
    <property type="entry name" value="TPR-like_helical_dom_sf"/>
</dbReference>
<evidence type="ECO:0000256" key="4">
    <source>
        <dbReference type="SAM" id="SignalP"/>
    </source>
</evidence>
<evidence type="ECO:0000256" key="2">
    <source>
        <dbReference type="ARBA" id="ARBA00022803"/>
    </source>
</evidence>
<evidence type="ECO:0000259" key="5">
    <source>
        <dbReference type="PROSITE" id="PS50208"/>
    </source>
</evidence>
<keyword evidence="7" id="KW-1185">Reference proteome</keyword>
<feature type="coiled-coil region" evidence="3">
    <location>
        <begin position="554"/>
        <end position="581"/>
    </location>
</feature>
<reference evidence="6 7" key="1">
    <citation type="submission" date="2020-03" db="EMBL/GenBank/DDBJ databases">
        <title>Genomic Encyclopedia of Type Strains, Phase IV (KMG-IV): sequencing the most valuable type-strain genomes for metagenomic binning, comparative biology and taxonomic classification.</title>
        <authorList>
            <person name="Goeker M."/>
        </authorList>
    </citation>
    <scope>NUCLEOTIDE SEQUENCE [LARGE SCALE GENOMIC DNA]</scope>
    <source>
        <strain evidence="6 7">DSM 5718</strain>
    </source>
</reference>
<dbReference type="InterPro" id="IPR001309">
    <property type="entry name" value="Pept_C14_p20"/>
</dbReference>
<evidence type="ECO:0000313" key="6">
    <source>
        <dbReference type="EMBL" id="NIK72992.1"/>
    </source>
</evidence>
<evidence type="ECO:0000256" key="3">
    <source>
        <dbReference type="SAM" id="Coils"/>
    </source>
</evidence>
<name>A0A846MNK7_9BACT</name>
<dbReference type="PANTHER" id="PTHR45641:SF19">
    <property type="entry name" value="NEPHROCYSTIN-3"/>
    <property type="match status" value="1"/>
</dbReference>
<keyword evidence="1" id="KW-0677">Repeat</keyword>
<dbReference type="RefSeq" id="WP_166918275.1">
    <property type="nucleotide sequence ID" value="NZ_JAASRN010000001.1"/>
</dbReference>
<feature type="coiled-coil region" evidence="3">
    <location>
        <begin position="65"/>
        <end position="99"/>
    </location>
</feature>
<dbReference type="PROSITE" id="PS50208">
    <property type="entry name" value="CASPASE_P20"/>
    <property type="match status" value="1"/>
</dbReference>
<dbReference type="PROSITE" id="PS51257">
    <property type="entry name" value="PROKAR_LIPOPROTEIN"/>
    <property type="match status" value="1"/>
</dbReference>
<dbReference type="EMBL" id="JAASRN010000001">
    <property type="protein sequence ID" value="NIK72992.1"/>
    <property type="molecule type" value="Genomic_DNA"/>
</dbReference>
<dbReference type="InterPro" id="IPR019734">
    <property type="entry name" value="TPR_rpt"/>
</dbReference>
<dbReference type="Pfam" id="PF12770">
    <property type="entry name" value="CHAT"/>
    <property type="match status" value="1"/>
</dbReference>
<feature type="coiled-coil region" evidence="3">
    <location>
        <begin position="467"/>
        <end position="529"/>
    </location>
</feature>
<comment type="caution">
    <text evidence="6">The sequence shown here is derived from an EMBL/GenBank/DDBJ whole genome shotgun (WGS) entry which is preliminary data.</text>
</comment>
<accession>A0A846MNK7</accession>
<gene>
    <name evidence="6" type="ORF">FHS56_000478</name>
</gene>
<dbReference type="Proteomes" id="UP000537126">
    <property type="component" value="Unassembled WGS sequence"/>
</dbReference>
<dbReference type="PANTHER" id="PTHR45641">
    <property type="entry name" value="TETRATRICOPEPTIDE REPEAT PROTEIN (AFU_ORTHOLOGUE AFUA_6G03870)"/>
    <property type="match status" value="1"/>
</dbReference>
<feature type="domain" description="Caspase family p20" evidence="5">
    <location>
        <begin position="1169"/>
        <end position="1221"/>
    </location>
</feature>